<dbReference type="EMBL" id="BK015977">
    <property type="protein sequence ID" value="DAF88056.1"/>
    <property type="molecule type" value="Genomic_DNA"/>
</dbReference>
<dbReference type="Gene3D" id="3.40.50.300">
    <property type="entry name" value="P-loop containing nucleotide triphosphate hydrolases"/>
    <property type="match status" value="1"/>
</dbReference>
<keyword evidence="6" id="KW-0067">ATP-binding</keyword>
<evidence type="ECO:0000259" key="11">
    <source>
        <dbReference type="PROSITE" id="PS51199"/>
    </source>
</evidence>
<dbReference type="InterPro" id="IPR007693">
    <property type="entry name" value="DNA_helicase_DnaB-like_N"/>
</dbReference>
<comment type="catalytic activity">
    <reaction evidence="10">
        <text>ATP + H2O = ADP + phosphate + H(+)</text>
        <dbReference type="Rhea" id="RHEA:13065"/>
        <dbReference type="ChEBI" id="CHEBI:15377"/>
        <dbReference type="ChEBI" id="CHEBI:15378"/>
        <dbReference type="ChEBI" id="CHEBI:30616"/>
        <dbReference type="ChEBI" id="CHEBI:43474"/>
        <dbReference type="ChEBI" id="CHEBI:456216"/>
        <dbReference type="EC" id="5.6.2.3"/>
    </reaction>
</comment>
<dbReference type="PROSITE" id="PS51199">
    <property type="entry name" value="SF4_HELICASE"/>
    <property type="match status" value="1"/>
</dbReference>
<dbReference type="SUPFAM" id="SSF52540">
    <property type="entry name" value="P-loop containing nucleoside triphosphate hydrolases"/>
    <property type="match status" value="1"/>
</dbReference>
<keyword evidence="7" id="KW-0238">DNA-binding</keyword>
<sequence>MTDGYNTLLIASLEDEREIIGGVLMNRKFDGLEDLSGKHFFDRTYGQAFDIAVGLNNSDKPLDMFVVAEIIGGETVLSRLIDACQNTIGHNLAAYAKRVIKRANAREAVRMAQEFIESMRESNGRDSDGAIQEFSRSLDEIAVSRSDNEATLNASELYNVGVDEFQKRIENGGGFVGLETGLKALDDKLMGLQGGSLYVMGGRPSMGKTAVSMTIAENISEKYADKGAVLVFNLEMSKEQLGLRTAAAAAAVSLGDLQRGYDTAQRDNYNRLSDSVERVGRRNMFVDVRADITVGKIKAKAQQIKNKYGLTLIVIDYLGLLEEPGKRFDSENARITFLTRQIKKIAKQLDVPILLLAQLSRKVEERVDKRPMMADLRDSGSIEQDADAIIFNYRDGYYSQKREDDMIEMIVAKQRMGEGGTAYGCFQGQYSRVIDVADSYVDYIHRIRGCNTTGSNKREA</sequence>
<evidence type="ECO:0000256" key="3">
    <source>
        <dbReference type="ARBA" id="ARBA00022741"/>
    </source>
</evidence>
<organism evidence="12">
    <name type="scientific">Podoviridae sp. ctpWp23</name>
    <dbReference type="NCBI Taxonomy" id="2825277"/>
    <lineage>
        <taxon>Viruses</taxon>
        <taxon>Duplodnaviria</taxon>
        <taxon>Heunggongvirae</taxon>
        <taxon>Uroviricota</taxon>
        <taxon>Caudoviricetes</taxon>
    </lineage>
</organism>
<protein>
    <recommendedName>
        <fullName evidence="9">DNA 5'-3' helicase</fullName>
        <ecNumber evidence="9">5.6.2.3</ecNumber>
    </recommendedName>
</protein>
<accession>A0A8S5U0Q7</accession>
<name>A0A8S5U0Q7_9CAUD</name>
<keyword evidence="2" id="KW-0235">DNA replication</keyword>
<dbReference type="CDD" id="cd00984">
    <property type="entry name" value="DnaB_C"/>
    <property type="match status" value="1"/>
</dbReference>
<comment type="similarity">
    <text evidence="1">Belongs to the helicase family. DnaB subfamily.</text>
</comment>
<dbReference type="Pfam" id="PF00772">
    <property type="entry name" value="DnaB"/>
    <property type="match status" value="1"/>
</dbReference>
<evidence type="ECO:0000256" key="1">
    <source>
        <dbReference type="ARBA" id="ARBA00008428"/>
    </source>
</evidence>
<dbReference type="GO" id="GO:0003677">
    <property type="term" value="F:DNA binding"/>
    <property type="evidence" value="ECO:0007669"/>
    <property type="project" value="UniProtKB-KW"/>
</dbReference>
<evidence type="ECO:0000256" key="9">
    <source>
        <dbReference type="ARBA" id="ARBA00044969"/>
    </source>
</evidence>
<keyword evidence="4" id="KW-0378">Hydrolase</keyword>
<reference evidence="12" key="1">
    <citation type="journal article" date="2021" name="Proc. Natl. Acad. Sci. U.S.A.">
        <title>A Catalog of Tens of Thousands of Viruses from Human Metagenomes Reveals Hidden Associations with Chronic Diseases.</title>
        <authorList>
            <person name="Tisza M.J."/>
            <person name="Buck C.B."/>
        </authorList>
    </citation>
    <scope>NUCLEOTIDE SEQUENCE</scope>
    <source>
        <strain evidence="12">CtpWp23</strain>
    </source>
</reference>
<feature type="domain" description="SF4 helicase" evidence="11">
    <location>
        <begin position="171"/>
        <end position="440"/>
    </location>
</feature>
<dbReference type="GO" id="GO:0043139">
    <property type="term" value="F:5'-3' DNA helicase activity"/>
    <property type="evidence" value="ECO:0007669"/>
    <property type="project" value="UniProtKB-EC"/>
</dbReference>
<keyword evidence="3" id="KW-0547">Nucleotide-binding</keyword>
<evidence type="ECO:0000256" key="7">
    <source>
        <dbReference type="ARBA" id="ARBA00023125"/>
    </source>
</evidence>
<dbReference type="Gene3D" id="1.10.860.10">
    <property type="entry name" value="DNAb Helicase, Chain A"/>
    <property type="match status" value="1"/>
</dbReference>
<dbReference type="GO" id="GO:0006260">
    <property type="term" value="P:DNA replication"/>
    <property type="evidence" value="ECO:0007669"/>
    <property type="project" value="UniProtKB-KW"/>
</dbReference>
<dbReference type="PANTHER" id="PTHR30153">
    <property type="entry name" value="REPLICATIVE DNA HELICASE DNAB"/>
    <property type="match status" value="1"/>
</dbReference>
<dbReference type="GO" id="GO:0005524">
    <property type="term" value="F:ATP binding"/>
    <property type="evidence" value="ECO:0007669"/>
    <property type="project" value="UniProtKB-KW"/>
</dbReference>
<evidence type="ECO:0000256" key="8">
    <source>
        <dbReference type="ARBA" id="ARBA00023235"/>
    </source>
</evidence>
<dbReference type="InterPro" id="IPR016136">
    <property type="entry name" value="DNA_helicase_N/primase_C"/>
</dbReference>
<dbReference type="EC" id="5.6.2.3" evidence="9"/>
<dbReference type="InterPro" id="IPR007694">
    <property type="entry name" value="DNA_helicase_DnaB-like_C"/>
</dbReference>
<evidence type="ECO:0000256" key="4">
    <source>
        <dbReference type="ARBA" id="ARBA00022801"/>
    </source>
</evidence>
<proteinExistence type="inferred from homology"/>
<dbReference type="InterPro" id="IPR036185">
    <property type="entry name" value="DNA_heli_DnaB-like_N_sf"/>
</dbReference>
<dbReference type="PANTHER" id="PTHR30153:SF2">
    <property type="entry name" value="REPLICATIVE DNA HELICASE"/>
    <property type="match status" value="1"/>
</dbReference>
<dbReference type="SUPFAM" id="SSF48024">
    <property type="entry name" value="N-terminal domain of DnaB helicase"/>
    <property type="match status" value="1"/>
</dbReference>
<dbReference type="Pfam" id="PF03796">
    <property type="entry name" value="DnaB_C"/>
    <property type="match status" value="1"/>
</dbReference>
<dbReference type="GO" id="GO:0016787">
    <property type="term" value="F:hydrolase activity"/>
    <property type="evidence" value="ECO:0007669"/>
    <property type="project" value="UniProtKB-KW"/>
</dbReference>
<evidence type="ECO:0000256" key="2">
    <source>
        <dbReference type="ARBA" id="ARBA00022705"/>
    </source>
</evidence>
<keyword evidence="8" id="KW-0413">Isomerase</keyword>
<evidence type="ECO:0000313" key="12">
    <source>
        <dbReference type="EMBL" id="DAF88056.1"/>
    </source>
</evidence>
<evidence type="ECO:0000256" key="10">
    <source>
        <dbReference type="ARBA" id="ARBA00048954"/>
    </source>
</evidence>
<evidence type="ECO:0000256" key="5">
    <source>
        <dbReference type="ARBA" id="ARBA00022806"/>
    </source>
</evidence>
<evidence type="ECO:0000256" key="6">
    <source>
        <dbReference type="ARBA" id="ARBA00022840"/>
    </source>
</evidence>
<dbReference type="InterPro" id="IPR027417">
    <property type="entry name" value="P-loop_NTPase"/>
</dbReference>
<keyword evidence="5 12" id="KW-0347">Helicase</keyword>